<evidence type="ECO:0000256" key="4">
    <source>
        <dbReference type="ARBA" id="ARBA00022695"/>
    </source>
</evidence>
<dbReference type="Gene3D" id="1.10.3090.10">
    <property type="entry name" value="cca-adding enzyme, domain 2"/>
    <property type="match status" value="1"/>
</dbReference>
<dbReference type="Gene3D" id="1.10.246.80">
    <property type="match status" value="1"/>
</dbReference>
<feature type="domain" description="Poly A polymerase head" evidence="10">
    <location>
        <begin position="39"/>
        <end position="159"/>
    </location>
</feature>
<comment type="similarity">
    <text evidence="9">Belongs to the tRNA nucleotidyltransferase/poly(A) polymerase family.</text>
</comment>
<evidence type="ECO:0000256" key="6">
    <source>
        <dbReference type="ARBA" id="ARBA00022741"/>
    </source>
</evidence>
<dbReference type="Pfam" id="PF01743">
    <property type="entry name" value="PolyA_pol"/>
    <property type="match status" value="1"/>
</dbReference>
<dbReference type="Pfam" id="PF13735">
    <property type="entry name" value="tRNA_NucTran2_2"/>
    <property type="match status" value="1"/>
</dbReference>
<dbReference type="EC" id="2.7.7.72" evidence="13"/>
<evidence type="ECO:0000259" key="12">
    <source>
        <dbReference type="Pfam" id="PF13735"/>
    </source>
</evidence>
<evidence type="ECO:0000256" key="3">
    <source>
        <dbReference type="ARBA" id="ARBA00022694"/>
    </source>
</evidence>
<dbReference type="PANTHER" id="PTHR46173:SF1">
    <property type="entry name" value="CCA TRNA NUCLEOTIDYLTRANSFERASE 1, MITOCHONDRIAL"/>
    <property type="match status" value="1"/>
</dbReference>
<dbReference type="InterPro" id="IPR002646">
    <property type="entry name" value="PolA_pol_head_dom"/>
</dbReference>
<evidence type="ECO:0000256" key="2">
    <source>
        <dbReference type="ARBA" id="ARBA00022679"/>
    </source>
</evidence>
<dbReference type="GO" id="GO:0046872">
    <property type="term" value="F:metal ion binding"/>
    <property type="evidence" value="ECO:0007669"/>
    <property type="project" value="UniProtKB-KW"/>
</dbReference>
<dbReference type="InterPro" id="IPR043519">
    <property type="entry name" value="NT_sf"/>
</dbReference>
<evidence type="ECO:0000256" key="8">
    <source>
        <dbReference type="ARBA" id="ARBA00022884"/>
    </source>
</evidence>
<evidence type="ECO:0000256" key="7">
    <source>
        <dbReference type="ARBA" id="ARBA00022842"/>
    </source>
</evidence>
<dbReference type="Proteomes" id="UP000250369">
    <property type="component" value="Unassembled WGS sequence"/>
</dbReference>
<dbReference type="CDD" id="cd05398">
    <property type="entry name" value="NT_ClassII-CCAase"/>
    <property type="match status" value="1"/>
</dbReference>
<evidence type="ECO:0000256" key="9">
    <source>
        <dbReference type="RuleBase" id="RU003953"/>
    </source>
</evidence>
<sequence>MRIIKQVTALSIEKEDAALDQEEVAHAVIARLEAEGHSAYLVGGCVRDKLMNRSVKDYDVTTSALPEQVIASFARTLPTGLQHGTVTVVIQGTPVEVTTFRTESKYEDHRRPASVTFVPELREDLQRRDFTINAIAMERSGRLIDPYGGRTDIERKVIRCVGDAHERFEEDALRMLRCLRFASNYMFSIEEGTWLALLDKAPLLRHIAMERVEAELTKMIAGTDPLRALRLLARSGLLRHTKIPLGAFAERIALAASEHPDPPSQQTASSVKEREELPERLHRWTELSGDVMRWAFLFAAVQLSPEEAAQGMMALVFPRRKSDRIVKLLEFKQVIDREINSIAGTSELSDEKLNMFFKKQALRYGKSNAQDWLAINALLVTFRGPYARLYVRLSDSGAQWLEEIALWDRTELAVTGAEIADALGREAGPWTAQMLDRLLAEAALQGTENDKSRLILLAQQYGKELEMP</sequence>
<dbReference type="GO" id="GO:0004810">
    <property type="term" value="F:CCA tRNA nucleotidyltransferase activity"/>
    <property type="evidence" value="ECO:0007669"/>
    <property type="project" value="UniProtKB-EC"/>
</dbReference>
<reference evidence="13 14" key="1">
    <citation type="journal article" date="2009" name="Int. J. Syst. Evol. Microbiol.">
        <title>Paenibacillus contaminans sp. nov., isolated from a contaminated laboratory plate.</title>
        <authorList>
            <person name="Chou J.H."/>
            <person name="Lee J.H."/>
            <person name="Lin M.C."/>
            <person name="Chang P.S."/>
            <person name="Arun A.B."/>
            <person name="Young C.C."/>
            <person name="Chen W.M."/>
        </authorList>
    </citation>
    <scope>NUCLEOTIDE SEQUENCE [LARGE SCALE GENOMIC DNA]</scope>
    <source>
        <strain evidence="13 14">CKOBP-6</strain>
    </source>
</reference>
<keyword evidence="4 13" id="KW-0548">Nucleotidyltransferase</keyword>
<keyword evidence="8 9" id="KW-0694">RNA-binding</keyword>
<comment type="cofactor">
    <cofactor evidence="1">
        <name>Mg(2+)</name>
        <dbReference type="ChEBI" id="CHEBI:18420"/>
    </cofactor>
</comment>
<evidence type="ECO:0000256" key="5">
    <source>
        <dbReference type="ARBA" id="ARBA00022723"/>
    </source>
</evidence>
<dbReference type="GO" id="GO:0000166">
    <property type="term" value="F:nucleotide binding"/>
    <property type="evidence" value="ECO:0007669"/>
    <property type="project" value="UniProtKB-KW"/>
</dbReference>
<dbReference type="NCBIfam" id="NF009814">
    <property type="entry name" value="PRK13299.1"/>
    <property type="match status" value="1"/>
</dbReference>
<dbReference type="GO" id="GO:0000049">
    <property type="term" value="F:tRNA binding"/>
    <property type="evidence" value="ECO:0007669"/>
    <property type="project" value="TreeGrafter"/>
</dbReference>
<dbReference type="SUPFAM" id="SSF81891">
    <property type="entry name" value="Poly A polymerase C-terminal region-like"/>
    <property type="match status" value="1"/>
</dbReference>
<evidence type="ECO:0000259" key="10">
    <source>
        <dbReference type="Pfam" id="PF01743"/>
    </source>
</evidence>
<dbReference type="InterPro" id="IPR032828">
    <property type="entry name" value="PolyA_RNA-bd"/>
</dbReference>
<evidence type="ECO:0000313" key="14">
    <source>
        <dbReference type="Proteomes" id="UP000250369"/>
    </source>
</evidence>
<evidence type="ECO:0000259" key="11">
    <source>
        <dbReference type="Pfam" id="PF12627"/>
    </source>
</evidence>
<dbReference type="InterPro" id="IPR050264">
    <property type="entry name" value="Bact_CCA-adding_enz_type3_sf"/>
</dbReference>
<dbReference type="Gene3D" id="3.30.460.10">
    <property type="entry name" value="Beta Polymerase, domain 2"/>
    <property type="match status" value="1"/>
</dbReference>
<keyword evidence="7" id="KW-0460">Magnesium</keyword>
<keyword evidence="14" id="KW-1185">Reference proteome</keyword>
<dbReference type="InterPro" id="IPR032810">
    <property type="entry name" value="CCA-adding_enz_C"/>
</dbReference>
<proteinExistence type="inferred from homology"/>
<comment type="caution">
    <text evidence="13">The sequence shown here is derived from an EMBL/GenBank/DDBJ whole genome shotgun (WGS) entry which is preliminary data.</text>
</comment>
<keyword evidence="2 9" id="KW-0808">Transferase</keyword>
<dbReference type="SUPFAM" id="SSF81301">
    <property type="entry name" value="Nucleotidyltransferase"/>
    <property type="match status" value="1"/>
</dbReference>
<accession>A0A329MFL9</accession>
<dbReference type="PANTHER" id="PTHR46173">
    <property type="entry name" value="CCA TRNA NUCLEOTIDYLTRANSFERASE 1, MITOCHONDRIAL"/>
    <property type="match status" value="1"/>
</dbReference>
<dbReference type="EMBL" id="QMFB01000016">
    <property type="protein sequence ID" value="RAV18492.1"/>
    <property type="molecule type" value="Genomic_DNA"/>
</dbReference>
<keyword evidence="6" id="KW-0547">Nucleotide-binding</keyword>
<protein>
    <submittedName>
        <fullName evidence="13">CCA tRNA nucleotidyltransferase</fullName>
        <ecNumber evidence="13">2.7.7.72</ecNumber>
    </submittedName>
</protein>
<feature type="domain" description="CCA-adding enzyme C-terminal" evidence="12">
    <location>
        <begin position="293"/>
        <end position="455"/>
    </location>
</feature>
<dbReference type="AlphaFoldDB" id="A0A329MFL9"/>
<dbReference type="GO" id="GO:0008033">
    <property type="term" value="P:tRNA processing"/>
    <property type="evidence" value="ECO:0007669"/>
    <property type="project" value="UniProtKB-KW"/>
</dbReference>
<feature type="domain" description="tRNA nucleotidyltransferase/poly(A) polymerase RNA and SrmB- binding" evidence="11">
    <location>
        <begin position="187"/>
        <end position="240"/>
    </location>
</feature>
<evidence type="ECO:0000256" key="1">
    <source>
        <dbReference type="ARBA" id="ARBA00001946"/>
    </source>
</evidence>
<gene>
    <name evidence="13" type="ORF">DQG23_24630</name>
</gene>
<evidence type="ECO:0000313" key="13">
    <source>
        <dbReference type="EMBL" id="RAV18492.1"/>
    </source>
</evidence>
<organism evidence="13 14">
    <name type="scientific">Paenibacillus contaminans</name>
    <dbReference type="NCBI Taxonomy" id="450362"/>
    <lineage>
        <taxon>Bacteria</taxon>
        <taxon>Bacillati</taxon>
        <taxon>Bacillota</taxon>
        <taxon>Bacilli</taxon>
        <taxon>Bacillales</taxon>
        <taxon>Paenibacillaceae</taxon>
        <taxon>Paenibacillus</taxon>
    </lineage>
</organism>
<keyword evidence="5" id="KW-0479">Metal-binding</keyword>
<name>A0A329MFL9_9BACL</name>
<dbReference type="Pfam" id="PF12627">
    <property type="entry name" value="PolyA_pol_RNAbd"/>
    <property type="match status" value="1"/>
</dbReference>
<keyword evidence="3" id="KW-0819">tRNA processing</keyword>